<dbReference type="RefSeq" id="WP_202687343.1">
    <property type="nucleotide sequence ID" value="NZ_JAESVN010000002.1"/>
</dbReference>
<dbReference type="InterPro" id="IPR046348">
    <property type="entry name" value="SIS_dom_sf"/>
</dbReference>
<sequence>MDAERRSDPAPMDAPPDRRIPDIVGRIKDVFATLSPAERRVAAAVLSDVRQAVEDSSAALAVRARVSEPSVTRFCRTIGCDGVRDFKLKLAQSLVVGELYLYADTAPSASDATDQHAPEFWGVVLGDAHAALREVERQINPDAVLAAAADIARAGQVVTFGLGGSAAPLALETQHRLFRYGVRAVCCTDPYLMRMTAATLHANDVVIAISASGKTAELIEAVELARGYGATTIAITAMASPLIRSVQHPLGVAIPENTNTLTPTAARFAYLAVIDLLSAATGYALGPSARESLRRIKYAVLNHRNGNILEPLGD</sequence>
<feature type="domain" description="HTH rpiR-type" evidence="4">
    <location>
        <begin position="21"/>
        <end position="97"/>
    </location>
</feature>
<evidence type="ECO:0000256" key="2">
    <source>
        <dbReference type="ARBA" id="ARBA00023125"/>
    </source>
</evidence>
<reference evidence="6" key="1">
    <citation type="submission" date="2021-01" db="EMBL/GenBank/DDBJ databases">
        <title>Tabrizicola alba sp. nov. a motile alkaliphilic bacterium isolated from a soda lake.</title>
        <authorList>
            <person name="Szuroczki S."/>
            <person name="Abbaszade G."/>
            <person name="Schumann P."/>
            <person name="Toth E."/>
        </authorList>
    </citation>
    <scope>NUCLEOTIDE SEQUENCE</scope>
    <source>
        <strain evidence="6">DMG-N-6</strain>
    </source>
</reference>
<gene>
    <name evidence="6" type="ORF">JL811_04855</name>
</gene>
<proteinExistence type="predicted"/>
<evidence type="ECO:0000256" key="1">
    <source>
        <dbReference type="ARBA" id="ARBA00023015"/>
    </source>
</evidence>
<dbReference type="PANTHER" id="PTHR30514:SF1">
    <property type="entry name" value="HTH-TYPE TRANSCRIPTIONAL REGULATOR HEXR-RELATED"/>
    <property type="match status" value="1"/>
</dbReference>
<dbReference type="GO" id="GO:0097367">
    <property type="term" value="F:carbohydrate derivative binding"/>
    <property type="evidence" value="ECO:0007669"/>
    <property type="project" value="InterPro"/>
</dbReference>
<keyword evidence="7" id="KW-1185">Reference proteome</keyword>
<dbReference type="EMBL" id="JAESVN010000002">
    <property type="protein sequence ID" value="MBL4916543.1"/>
    <property type="molecule type" value="Genomic_DNA"/>
</dbReference>
<dbReference type="SUPFAM" id="SSF46689">
    <property type="entry name" value="Homeodomain-like"/>
    <property type="match status" value="1"/>
</dbReference>
<dbReference type="SUPFAM" id="SSF53697">
    <property type="entry name" value="SIS domain"/>
    <property type="match status" value="1"/>
</dbReference>
<dbReference type="GO" id="GO:0003677">
    <property type="term" value="F:DNA binding"/>
    <property type="evidence" value="ECO:0007669"/>
    <property type="project" value="UniProtKB-KW"/>
</dbReference>
<dbReference type="GO" id="GO:1901135">
    <property type="term" value="P:carbohydrate derivative metabolic process"/>
    <property type="evidence" value="ECO:0007669"/>
    <property type="project" value="InterPro"/>
</dbReference>
<dbReference type="InterPro" id="IPR009057">
    <property type="entry name" value="Homeodomain-like_sf"/>
</dbReference>
<evidence type="ECO:0000313" key="6">
    <source>
        <dbReference type="EMBL" id="MBL4916543.1"/>
    </source>
</evidence>
<dbReference type="InterPro" id="IPR000281">
    <property type="entry name" value="HTH_RpiR"/>
</dbReference>
<dbReference type="Proteomes" id="UP000648908">
    <property type="component" value="Unassembled WGS sequence"/>
</dbReference>
<dbReference type="Pfam" id="PF01380">
    <property type="entry name" value="SIS"/>
    <property type="match status" value="1"/>
</dbReference>
<evidence type="ECO:0000256" key="3">
    <source>
        <dbReference type="ARBA" id="ARBA00023163"/>
    </source>
</evidence>
<dbReference type="InterPro" id="IPR035472">
    <property type="entry name" value="RpiR-like_SIS"/>
</dbReference>
<dbReference type="PROSITE" id="PS51071">
    <property type="entry name" value="HTH_RPIR"/>
    <property type="match status" value="1"/>
</dbReference>
<evidence type="ECO:0000313" key="7">
    <source>
        <dbReference type="Proteomes" id="UP000648908"/>
    </source>
</evidence>
<dbReference type="CDD" id="cd05013">
    <property type="entry name" value="SIS_RpiR"/>
    <property type="match status" value="1"/>
</dbReference>
<feature type="domain" description="SIS" evidence="5">
    <location>
        <begin position="147"/>
        <end position="287"/>
    </location>
</feature>
<keyword evidence="3" id="KW-0804">Transcription</keyword>
<protein>
    <submittedName>
        <fullName evidence="6">MurR/RpiR family transcriptional regulator</fullName>
    </submittedName>
</protein>
<dbReference type="InterPro" id="IPR001347">
    <property type="entry name" value="SIS_dom"/>
</dbReference>
<dbReference type="InterPro" id="IPR047640">
    <property type="entry name" value="RpiR-like"/>
</dbReference>
<dbReference type="GO" id="GO:0003700">
    <property type="term" value="F:DNA-binding transcription factor activity"/>
    <property type="evidence" value="ECO:0007669"/>
    <property type="project" value="InterPro"/>
</dbReference>
<keyword evidence="2" id="KW-0238">DNA-binding</keyword>
<evidence type="ECO:0000259" key="4">
    <source>
        <dbReference type="PROSITE" id="PS51071"/>
    </source>
</evidence>
<organism evidence="6 7">
    <name type="scientific">Szabonella alba</name>
    <dbReference type="NCBI Taxonomy" id="2804194"/>
    <lineage>
        <taxon>Bacteria</taxon>
        <taxon>Pseudomonadati</taxon>
        <taxon>Pseudomonadota</taxon>
        <taxon>Alphaproteobacteria</taxon>
        <taxon>Rhodobacterales</taxon>
        <taxon>Paracoccaceae</taxon>
        <taxon>Szabonella</taxon>
    </lineage>
</organism>
<name>A0A8K0VAB9_9RHOB</name>
<dbReference type="PROSITE" id="PS51464">
    <property type="entry name" value="SIS"/>
    <property type="match status" value="1"/>
</dbReference>
<dbReference type="AlphaFoldDB" id="A0A8K0VAB9"/>
<dbReference type="PANTHER" id="PTHR30514">
    <property type="entry name" value="GLUCOKINASE"/>
    <property type="match status" value="1"/>
</dbReference>
<dbReference type="Gene3D" id="1.10.10.10">
    <property type="entry name" value="Winged helix-like DNA-binding domain superfamily/Winged helix DNA-binding domain"/>
    <property type="match status" value="1"/>
</dbReference>
<dbReference type="Pfam" id="PF01418">
    <property type="entry name" value="HTH_6"/>
    <property type="match status" value="1"/>
</dbReference>
<comment type="caution">
    <text evidence="6">The sequence shown here is derived from an EMBL/GenBank/DDBJ whole genome shotgun (WGS) entry which is preliminary data.</text>
</comment>
<keyword evidence="1" id="KW-0805">Transcription regulation</keyword>
<dbReference type="Gene3D" id="3.40.50.10490">
    <property type="entry name" value="Glucose-6-phosphate isomerase like protein, domain 1"/>
    <property type="match status" value="1"/>
</dbReference>
<dbReference type="InterPro" id="IPR036388">
    <property type="entry name" value="WH-like_DNA-bd_sf"/>
</dbReference>
<accession>A0A8K0VAB9</accession>
<evidence type="ECO:0000259" key="5">
    <source>
        <dbReference type="PROSITE" id="PS51464"/>
    </source>
</evidence>